<feature type="compositionally biased region" description="Low complexity" evidence="1">
    <location>
        <begin position="167"/>
        <end position="181"/>
    </location>
</feature>
<feature type="compositionally biased region" description="Low complexity" evidence="1">
    <location>
        <begin position="148"/>
        <end position="157"/>
    </location>
</feature>
<comment type="caution">
    <text evidence="2">The sequence shown here is derived from an EMBL/GenBank/DDBJ whole genome shotgun (WGS) entry which is preliminary data.</text>
</comment>
<sequence>MGSLAHGPSTGTSHARQSSRPPPALPPLCLLGAGPGERRGRRPGGQTRAGEGGLDLRGAAGVGLLRPGGLCGRGPGGLCALRPGRLCAAVAGLPDQSGVVGRRPADDGPGAAGLPGPGHRPGPGADRGEGSRAAERQGDRGVRRREVGGAVLRAAGRPSAGGRLQDGPAAPAVPPAAAGAALHDLLEGGRRDGHRPAAGRRPEGAGAASAVTSPLPCSPADERAGSPSGEPALSMFHVEQWDGQPMKSDRSRTSAAFGLAPTMVFTTSPPL</sequence>
<dbReference type="AlphaFoldDB" id="A0A9W4H588"/>
<feature type="compositionally biased region" description="Basic and acidic residues" evidence="1">
    <location>
        <begin position="184"/>
        <end position="203"/>
    </location>
</feature>
<name>A0A9W4H588_9ACTN</name>
<dbReference type="EMBL" id="CAJVAX010000019">
    <property type="protein sequence ID" value="CAG7651572.1"/>
    <property type="molecule type" value="Genomic_DNA"/>
</dbReference>
<keyword evidence="3" id="KW-1185">Reference proteome</keyword>
<dbReference type="Proteomes" id="UP001153328">
    <property type="component" value="Unassembled WGS sequence"/>
</dbReference>
<feature type="compositionally biased region" description="Gly residues" evidence="1">
    <location>
        <begin position="110"/>
        <end position="121"/>
    </location>
</feature>
<evidence type="ECO:0000313" key="3">
    <source>
        <dbReference type="Proteomes" id="UP001153328"/>
    </source>
</evidence>
<feature type="compositionally biased region" description="Polar residues" evidence="1">
    <location>
        <begin position="9"/>
        <end position="19"/>
    </location>
</feature>
<organism evidence="2 3">
    <name type="scientific">Actinacidiphila bryophytorum</name>
    <dbReference type="NCBI Taxonomy" id="1436133"/>
    <lineage>
        <taxon>Bacteria</taxon>
        <taxon>Bacillati</taxon>
        <taxon>Actinomycetota</taxon>
        <taxon>Actinomycetes</taxon>
        <taxon>Kitasatosporales</taxon>
        <taxon>Streptomycetaceae</taxon>
        <taxon>Actinacidiphila</taxon>
    </lineage>
</organism>
<feature type="region of interest" description="Disordered" evidence="1">
    <location>
        <begin position="1"/>
        <end position="59"/>
    </location>
</feature>
<evidence type="ECO:0000256" key="1">
    <source>
        <dbReference type="SAM" id="MobiDB-lite"/>
    </source>
</evidence>
<evidence type="ECO:0000313" key="2">
    <source>
        <dbReference type="EMBL" id="CAG7651572.1"/>
    </source>
</evidence>
<feature type="region of interest" description="Disordered" evidence="1">
    <location>
        <begin position="94"/>
        <end position="253"/>
    </location>
</feature>
<protein>
    <submittedName>
        <fullName evidence="2">Uncharacterized protein</fullName>
    </submittedName>
</protein>
<reference evidence="2" key="1">
    <citation type="submission" date="2021-06" db="EMBL/GenBank/DDBJ databases">
        <authorList>
            <person name="Arsene-Ploetze F."/>
        </authorList>
    </citation>
    <scope>NUCLEOTIDE SEQUENCE</scope>
    <source>
        <strain evidence="2">SBRY1</strain>
    </source>
</reference>
<gene>
    <name evidence="2" type="ORF">SBRY_50649</name>
</gene>
<proteinExistence type="predicted"/>
<accession>A0A9W4H588</accession>
<feature type="compositionally biased region" description="Basic and acidic residues" evidence="1">
    <location>
        <begin position="126"/>
        <end position="147"/>
    </location>
</feature>